<feature type="transmembrane region" description="Helical" evidence="9">
    <location>
        <begin position="208"/>
        <end position="235"/>
    </location>
</feature>
<keyword evidence="12" id="KW-1185">Reference proteome</keyword>
<keyword evidence="5" id="KW-0378">Hydrolase</keyword>
<keyword evidence="3" id="KW-0645">Protease</keyword>
<dbReference type="Pfam" id="PF11984">
    <property type="entry name" value="DUF3485"/>
    <property type="match status" value="1"/>
</dbReference>
<dbReference type="RefSeq" id="WP_246912125.1">
    <property type="nucleotide sequence ID" value="NZ_JALJRB010000021.1"/>
</dbReference>
<keyword evidence="2" id="KW-1003">Cell membrane</keyword>
<feature type="transmembrane region" description="Helical" evidence="9">
    <location>
        <begin position="247"/>
        <end position="268"/>
    </location>
</feature>
<evidence type="ECO:0000256" key="3">
    <source>
        <dbReference type="ARBA" id="ARBA00022670"/>
    </source>
</evidence>
<dbReference type="NCBIfam" id="NF038142">
    <property type="entry name" value="exosort_XrtW"/>
    <property type="match status" value="1"/>
</dbReference>
<feature type="transmembrane region" description="Helical" evidence="9">
    <location>
        <begin position="312"/>
        <end position="330"/>
    </location>
</feature>
<feature type="transmembrane region" description="Helical" evidence="9">
    <location>
        <begin position="89"/>
        <end position="113"/>
    </location>
</feature>
<comment type="subcellular location">
    <subcellularLocation>
        <location evidence="1">Cell membrane</location>
        <topology evidence="1">Multi-pass membrane protein</topology>
    </subcellularLocation>
</comment>
<dbReference type="NCBIfam" id="TIGR02602">
    <property type="entry name" value="8TM_EpsH"/>
    <property type="match status" value="1"/>
</dbReference>
<evidence type="ECO:0000256" key="4">
    <source>
        <dbReference type="ARBA" id="ARBA00022692"/>
    </source>
</evidence>
<reference evidence="11" key="1">
    <citation type="submission" date="2022-04" db="EMBL/GenBank/DDBJ databases">
        <title>Desulfatitalea alkaliphila sp. nov., a novel anaerobic sulfate-reducing bacterium isolated from terrestrial mud volcano, Taman Peninsula, Russia.</title>
        <authorList>
            <person name="Khomyakova M.A."/>
            <person name="Merkel A.Y."/>
            <person name="Slobodkin A.I."/>
        </authorList>
    </citation>
    <scope>NUCLEOTIDE SEQUENCE</scope>
    <source>
        <strain evidence="11">M08but</strain>
    </source>
</reference>
<dbReference type="InterPro" id="IPR013426">
    <property type="entry name" value="EpsH-like"/>
</dbReference>
<evidence type="ECO:0000256" key="9">
    <source>
        <dbReference type="SAM" id="Phobius"/>
    </source>
</evidence>
<feature type="transmembrane region" description="Helical" evidence="9">
    <location>
        <begin position="65"/>
        <end position="83"/>
    </location>
</feature>
<keyword evidence="4 9" id="KW-0812">Transmembrane</keyword>
<evidence type="ECO:0000256" key="2">
    <source>
        <dbReference type="ARBA" id="ARBA00022475"/>
    </source>
</evidence>
<evidence type="ECO:0000256" key="6">
    <source>
        <dbReference type="ARBA" id="ARBA00022989"/>
    </source>
</evidence>
<dbReference type="NCBIfam" id="TIGR02914">
    <property type="entry name" value="EpsI_fam"/>
    <property type="match status" value="1"/>
</dbReference>
<evidence type="ECO:0000256" key="1">
    <source>
        <dbReference type="ARBA" id="ARBA00004651"/>
    </source>
</evidence>
<dbReference type="InterPro" id="IPR014263">
    <property type="entry name" value="Methanolan_biosynth_EpsI"/>
</dbReference>
<dbReference type="GO" id="GO:0006508">
    <property type="term" value="P:proteolysis"/>
    <property type="evidence" value="ECO:0007669"/>
    <property type="project" value="UniProtKB-KW"/>
</dbReference>
<dbReference type="InterPro" id="IPR019127">
    <property type="entry name" value="Exosortase"/>
</dbReference>
<dbReference type="NCBIfam" id="TIGR04178">
    <property type="entry name" value="exo_archaeo"/>
    <property type="match status" value="1"/>
</dbReference>
<sequence length="510" mass="56813">MNFKKMLLTAVLAGAFISLYYDALQHLIAKTLTTDGSHAPLILAVSLYLIWLKRQELRTLPAQPALLPGTLLIVFSGLVLYAGKISSTMLIQVVSMVPMILGYIWLLLGYGFLKTLLVPVGYLIFLSGLIEYGLGSVADQLQQISAWIAVKLLALTGMPVFHRGIMIELPHISLEVARACSGISHIISLAALSVPLAYLTQRTTARKALVVIASLVIGILANGLRIALIGIYALYNPDAELHGPYETLYVSFIFFFGMIVLVIFNQVLRKLDGKKNEAREQLNGGDALDDRRISSPAKQSLNGSTPKYKTPALVASTLFVLTLGITHLYTPQQVPLKTPLAELPVYISGFTGTALDQFDERLRPFAADQELMRRYRDNDGSSVELYIGYFESQGRDRKIIDGRRYWMHLEAEKVEISKHRPSFFINRSQLRDDQPPSTVYHWYYIDGRIVTNELAGKIITFWSGFAKRKTNGAVVVLRTHNDSSQIKAVIEEMVSMIEARLPLLISGKQI</sequence>
<organism evidence="11 12">
    <name type="scientific">Desulfatitalea alkaliphila</name>
    <dbReference type="NCBI Taxonomy" id="2929485"/>
    <lineage>
        <taxon>Bacteria</taxon>
        <taxon>Pseudomonadati</taxon>
        <taxon>Thermodesulfobacteriota</taxon>
        <taxon>Desulfobacteria</taxon>
        <taxon>Desulfobacterales</taxon>
        <taxon>Desulfosarcinaceae</taxon>
        <taxon>Desulfatitalea</taxon>
    </lineage>
</organism>
<dbReference type="Pfam" id="PF09721">
    <property type="entry name" value="Exosortase_EpsH"/>
    <property type="match status" value="1"/>
</dbReference>
<proteinExistence type="predicted"/>
<gene>
    <name evidence="11" type="primary">xrtW</name>
    <name evidence="11" type="ORF">MRX98_16085</name>
</gene>
<dbReference type="Proteomes" id="UP001165427">
    <property type="component" value="Unassembled WGS sequence"/>
</dbReference>
<protein>
    <submittedName>
        <fullName evidence="11">Exosortase W</fullName>
    </submittedName>
</protein>
<comment type="caution">
    <text evidence="11">The sequence shown here is derived from an EMBL/GenBank/DDBJ whole genome shotgun (WGS) entry which is preliminary data.</text>
</comment>
<dbReference type="AlphaFoldDB" id="A0AA41R4D2"/>
<feature type="transmembrane region" description="Helical" evidence="9">
    <location>
        <begin position="144"/>
        <end position="161"/>
    </location>
</feature>
<dbReference type="EMBL" id="JALJRB010000021">
    <property type="protein sequence ID" value="MCJ8502104.1"/>
    <property type="molecule type" value="Genomic_DNA"/>
</dbReference>
<evidence type="ECO:0000256" key="7">
    <source>
        <dbReference type="ARBA" id="ARBA00023136"/>
    </source>
</evidence>
<keyword evidence="6 9" id="KW-1133">Transmembrane helix</keyword>
<evidence type="ECO:0000256" key="5">
    <source>
        <dbReference type="ARBA" id="ARBA00022801"/>
    </source>
</evidence>
<evidence type="ECO:0000313" key="12">
    <source>
        <dbReference type="Proteomes" id="UP001165427"/>
    </source>
</evidence>
<evidence type="ECO:0000313" key="11">
    <source>
        <dbReference type="EMBL" id="MCJ8502104.1"/>
    </source>
</evidence>
<dbReference type="InterPro" id="IPR026392">
    <property type="entry name" value="Exo/Archaeosortase_dom"/>
</dbReference>
<name>A0AA41R4D2_9BACT</name>
<keyword evidence="7 9" id="KW-0472">Membrane</keyword>
<accession>A0AA41R4D2</accession>
<evidence type="ECO:0000256" key="8">
    <source>
        <dbReference type="SAM" id="MobiDB-lite"/>
    </source>
</evidence>
<feature type="transmembrane region" description="Helical" evidence="9">
    <location>
        <begin position="120"/>
        <end position="138"/>
    </location>
</feature>
<dbReference type="GO" id="GO:0008233">
    <property type="term" value="F:peptidase activity"/>
    <property type="evidence" value="ECO:0007669"/>
    <property type="project" value="UniProtKB-KW"/>
</dbReference>
<dbReference type="GO" id="GO:0005886">
    <property type="term" value="C:plasma membrane"/>
    <property type="evidence" value="ECO:0007669"/>
    <property type="project" value="UniProtKB-SubCell"/>
</dbReference>
<evidence type="ECO:0000259" key="10">
    <source>
        <dbReference type="Pfam" id="PF11984"/>
    </source>
</evidence>
<feature type="region of interest" description="Disordered" evidence="8">
    <location>
        <begin position="282"/>
        <end position="304"/>
    </location>
</feature>
<feature type="domain" description="Methanolan biosynthesis EpsI" evidence="10">
    <location>
        <begin position="313"/>
        <end position="489"/>
    </location>
</feature>